<feature type="transmembrane region" description="Helical" evidence="9">
    <location>
        <begin position="207"/>
        <end position="229"/>
    </location>
</feature>
<keyword evidence="12" id="KW-1185">Reference proteome</keyword>
<keyword evidence="4 9" id="KW-1133">Transmembrane helix</keyword>
<sequence length="387" mass="44562">MQENMNNTQTYFSTPWAAVITTMFCILVVFSTVGNLLVMYVILRNRGMRTVTNYFLFNLSAADLLTFLQILPNVHYVITENWLFGTWFCRLSQFFTAFNIAISVFTFIGITADRYTAIMFPLRPRASPKTTVCYIVLIWTVAFLVGLPGLVAAHVVPISVHINDKLNWTDNNSAWQGTYPDEDTRLQCIFTWSAEWGKAYDFTLFSLMYALPLLVLTATYVPISIRLWFHHEIGEVTRAQIANTRSKRRAVKMMCAVMVIFAICWLPYQLLFLLLRVSSEIQTFTSIPVIFIVCYWLAMSNSVFNPIIYFTMNRRFRNGLYNLCSNIPCSRCVTRIWQSRRKSKSVIETYANRNSSGSTAEHRSALPRFGTTIIVPMNFHENNNQPG</sequence>
<keyword evidence="5" id="KW-0297">G-protein coupled receptor</keyword>
<evidence type="ECO:0000256" key="9">
    <source>
        <dbReference type="SAM" id="Phobius"/>
    </source>
</evidence>
<evidence type="ECO:0000256" key="7">
    <source>
        <dbReference type="ARBA" id="ARBA00023170"/>
    </source>
</evidence>
<dbReference type="GO" id="GO:0004983">
    <property type="term" value="F:neuropeptide Y receptor activity"/>
    <property type="evidence" value="ECO:0007669"/>
    <property type="project" value="InterPro"/>
</dbReference>
<dbReference type="SUPFAM" id="SSF81321">
    <property type="entry name" value="Family A G protein-coupled receptor-like"/>
    <property type="match status" value="1"/>
</dbReference>
<keyword evidence="8" id="KW-0807">Transducer</keyword>
<feature type="transmembrane region" description="Helical" evidence="9">
    <location>
        <begin position="132"/>
        <end position="156"/>
    </location>
</feature>
<keyword evidence="6 9" id="KW-0472">Membrane</keyword>
<comment type="similarity">
    <text evidence="2">Belongs to the G-protein coupled receptor 1 family.</text>
</comment>
<dbReference type="AlphaFoldDB" id="A0A8E0RUL1"/>
<dbReference type="Pfam" id="PF00001">
    <property type="entry name" value="7tm_1"/>
    <property type="match status" value="1"/>
</dbReference>
<protein>
    <submittedName>
        <fullName evidence="11">Tachykinin peptides receptor 99D</fullName>
    </submittedName>
</protein>
<organism evidence="11 12">
    <name type="scientific">Fasciolopsis buskii</name>
    <dbReference type="NCBI Taxonomy" id="27845"/>
    <lineage>
        <taxon>Eukaryota</taxon>
        <taxon>Metazoa</taxon>
        <taxon>Spiralia</taxon>
        <taxon>Lophotrochozoa</taxon>
        <taxon>Platyhelminthes</taxon>
        <taxon>Trematoda</taxon>
        <taxon>Digenea</taxon>
        <taxon>Plagiorchiida</taxon>
        <taxon>Echinostomata</taxon>
        <taxon>Echinostomatoidea</taxon>
        <taxon>Fasciolidae</taxon>
        <taxon>Fasciolopsis</taxon>
    </lineage>
</organism>
<evidence type="ECO:0000256" key="6">
    <source>
        <dbReference type="ARBA" id="ARBA00023136"/>
    </source>
</evidence>
<evidence type="ECO:0000313" key="12">
    <source>
        <dbReference type="Proteomes" id="UP000728185"/>
    </source>
</evidence>
<feature type="domain" description="G-protein coupled receptors family 1 profile" evidence="10">
    <location>
        <begin position="34"/>
        <end position="309"/>
    </location>
</feature>
<dbReference type="GO" id="GO:0005886">
    <property type="term" value="C:plasma membrane"/>
    <property type="evidence" value="ECO:0007669"/>
    <property type="project" value="TreeGrafter"/>
</dbReference>
<proteinExistence type="inferred from homology"/>
<gene>
    <name evidence="11" type="ORF">FBUS_03552</name>
</gene>
<feature type="transmembrane region" description="Helical" evidence="9">
    <location>
        <begin position="91"/>
        <end position="112"/>
    </location>
</feature>
<feature type="transmembrane region" description="Helical" evidence="9">
    <location>
        <begin position="287"/>
        <end position="310"/>
    </location>
</feature>
<keyword evidence="3 9" id="KW-0812">Transmembrane</keyword>
<dbReference type="PRINTS" id="PR00237">
    <property type="entry name" value="GPCRRHODOPSN"/>
</dbReference>
<dbReference type="Proteomes" id="UP000728185">
    <property type="component" value="Unassembled WGS sequence"/>
</dbReference>
<keyword evidence="7 11" id="KW-0675">Receptor</keyword>
<evidence type="ECO:0000256" key="2">
    <source>
        <dbReference type="ARBA" id="ARBA00010663"/>
    </source>
</evidence>
<evidence type="ECO:0000313" key="11">
    <source>
        <dbReference type="EMBL" id="KAA0194209.1"/>
    </source>
</evidence>
<evidence type="ECO:0000256" key="3">
    <source>
        <dbReference type="ARBA" id="ARBA00022692"/>
    </source>
</evidence>
<name>A0A8E0RUL1_9TREM</name>
<reference evidence="11" key="1">
    <citation type="submission" date="2019-05" db="EMBL/GenBank/DDBJ databases">
        <title>Annotation for the trematode Fasciolopsis buski.</title>
        <authorList>
            <person name="Choi Y.-J."/>
        </authorList>
    </citation>
    <scope>NUCLEOTIDE SEQUENCE</scope>
    <source>
        <strain evidence="11">HT</strain>
        <tissue evidence="11">Whole worm</tissue>
    </source>
</reference>
<evidence type="ECO:0000256" key="8">
    <source>
        <dbReference type="ARBA" id="ARBA00023224"/>
    </source>
</evidence>
<dbReference type="Gene3D" id="1.20.1070.10">
    <property type="entry name" value="Rhodopsin 7-helix transmembrane proteins"/>
    <property type="match status" value="1"/>
</dbReference>
<dbReference type="InterPro" id="IPR017452">
    <property type="entry name" value="GPCR_Rhodpsn_7TM"/>
</dbReference>
<feature type="transmembrane region" description="Helical" evidence="9">
    <location>
        <begin position="54"/>
        <end position="71"/>
    </location>
</feature>
<evidence type="ECO:0000256" key="5">
    <source>
        <dbReference type="ARBA" id="ARBA00023040"/>
    </source>
</evidence>
<dbReference type="InterPro" id="IPR000611">
    <property type="entry name" value="NPY_rcpt"/>
</dbReference>
<comment type="caution">
    <text evidence="11">The sequence shown here is derived from an EMBL/GenBank/DDBJ whole genome shotgun (WGS) entry which is preliminary data.</text>
</comment>
<dbReference type="PANTHER" id="PTHR45695:SF22">
    <property type="entry name" value="G-PROTEIN COUPLED RECEPTORS FAMILY 1 PROFILE DOMAIN-CONTAINING PROTEIN"/>
    <property type="match status" value="1"/>
</dbReference>
<dbReference type="SMART" id="SM01381">
    <property type="entry name" value="7TM_GPCR_Srsx"/>
    <property type="match status" value="1"/>
</dbReference>
<dbReference type="OrthoDB" id="5981855at2759"/>
<evidence type="ECO:0000256" key="1">
    <source>
        <dbReference type="ARBA" id="ARBA00004141"/>
    </source>
</evidence>
<comment type="subcellular location">
    <subcellularLocation>
        <location evidence="1">Membrane</location>
        <topology evidence="1">Multi-pass membrane protein</topology>
    </subcellularLocation>
</comment>
<evidence type="ECO:0000259" key="10">
    <source>
        <dbReference type="PROSITE" id="PS50262"/>
    </source>
</evidence>
<dbReference type="PRINTS" id="PR01012">
    <property type="entry name" value="NRPEPTIDEYR"/>
</dbReference>
<feature type="transmembrane region" description="Helical" evidence="9">
    <location>
        <begin position="16"/>
        <end position="42"/>
    </location>
</feature>
<feature type="transmembrane region" description="Helical" evidence="9">
    <location>
        <begin position="250"/>
        <end position="275"/>
    </location>
</feature>
<evidence type="ECO:0000256" key="4">
    <source>
        <dbReference type="ARBA" id="ARBA00022989"/>
    </source>
</evidence>
<dbReference type="EMBL" id="LUCM01004532">
    <property type="protein sequence ID" value="KAA0194209.1"/>
    <property type="molecule type" value="Genomic_DNA"/>
</dbReference>
<dbReference type="InterPro" id="IPR000276">
    <property type="entry name" value="GPCR_Rhodpsn"/>
</dbReference>
<accession>A0A8E0RUL1</accession>
<dbReference type="PANTHER" id="PTHR45695">
    <property type="entry name" value="LEUCOKININ RECEPTOR-RELATED"/>
    <property type="match status" value="1"/>
</dbReference>
<dbReference type="PROSITE" id="PS50262">
    <property type="entry name" value="G_PROTEIN_RECEP_F1_2"/>
    <property type="match status" value="1"/>
</dbReference>